<dbReference type="InterPro" id="IPR029033">
    <property type="entry name" value="His_PPase_superfam"/>
</dbReference>
<dbReference type="Gene3D" id="3.40.50.1240">
    <property type="entry name" value="Phosphoglycerate mutase-like"/>
    <property type="match status" value="1"/>
</dbReference>
<protein>
    <submittedName>
        <fullName evidence="2">Phosphohistidine phosphatase</fullName>
    </submittedName>
</protein>
<keyword evidence="3" id="KW-1185">Reference proteome</keyword>
<reference evidence="2 3" key="1">
    <citation type="journal article" date="2021" name="Int. J. Syst. Evol. Microbiol.">
        <title>Classification of three corynebacterial strains isolated from a small paddock in North Rhine-Westphalia: proposal of &lt;i&gt;Corynebacterium kalinowskii&lt;/i&gt; sp. nov., &lt;i&gt;Corynebacterium comes&lt;/i&gt; sp. nov. and &lt;i&gt;Corynebacterium occultum&lt;/i&gt; sp. nov.</title>
        <authorList>
            <person name="Schaffert L."/>
            <person name="Ruwe M."/>
            <person name="Milse J."/>
            <person name="Hanuschka K."/>
            <person name="Ortseifen V."/>
            <person name="Droste J."/>
            <person name="Brandt D."/>
            <person name="Schl L."/>
            <person name="Kutter Y."/>
            <person name="Vinke S."/>
            <person name="Vieh P."/>
            <person name="Jacob L."/>
            <person name="L N.C."/>
            <person name="Schulte-Berndt E."/>
            <person name="Hain C."/>
            <person name="Linder M."/>
            <person name="Schmidt P."/>
            <person name="Wollenschl L."/>
            <person name="Luttermann T."/>
            <person name="Thieme E."/>
            <person name="Hassa J."/>
            <person name="Haak M."/>
            <person name="Wittchen M."/>
            <person name="Mentz A."/>
            <person name="Persicke M."/>
            <person name="Busche T."/>
            <person name="R C."/>
        </authorList>
    </citation>
    <scope>NUCLEOTIDE SEQUENCE [LARGE SCALE GENOMIC DNA]</scope>
    <source>
        <strain evidence="2 3">2019</strain>
    </source>
</reference>
<accession>A0A6B8W385</accession>
<evidence type="ECO:0000313" key="2">
    <source>
        <dbReference type="EMBL" id="QGU05396.1"/>
    </source>
</evidence>
<organism evidence="2 3">
    <name type="scientific">Corynebacterium comes</name>
    <dbReference type="NCBI Taxonomy" id="2675218"/>
    <lineage>
        <taxon>Bacteria</taxon>
        <taxon>Bacillati</taxon>
        <taxon>Actinomycetota</taxon>
        <taxon>Actinomycetes</taxon>
        <taxon>Mycobacteriales</taxon>
        <taxon>Corynebacteriaceae</taxon>
        <taxon>Corynebacterium</taxon>
    </lineage>
</organism>
<evidence type="ECO:0000313" key="3">
    <source>
        <dbReference type="Proteomes" id="UP000425178"/>
    </source>
</evidence>
<name>A0A6B8W385_9CORY</name>
<gene>
    <name evidence="2" type="ORF">CETAM_10760</name>
</gene>
<dbReference type="InterPro" id="IPR013078">
    <property type="entry name" value="His_Pase_superF_clade-1"/>
</dbReference>
<dbReference type="SUPFAM" id="SSF53254">
    <property type="entry name" value="Phosphoglycerate mutase-like"/>
    <property type="match status" value="1"/>
</dbReference>
<feature type="region of interest" description="Disordered" evidence="1">
    <location>
        <begin position="1"/>
        <end position="28"/>
    </location>
</feature>
<evidence type="ECO:0000256" key="1">
    <source>
        <dbReference type="SAM" id="MobiDB-lite"/>
    </source>
</evidence>
<dbReference type="EMBL" id="CP046453">
    <property type="protein sequence ID" value="QGU05396.1"/>
    <property type="molecule type" value="Genomic_DNA"/>
</dbReference>
<sequence>MRHAKSSWAEPLPDHQRPLNKRGRRDGKAAGEWLSEHVGTIDRVFISTSVRTRLTWERAEVGGATTHKISFKDELYGGTIDDYLRILRKLPESVGTALVLGHWPGVEDVARSLAPRDEHPGWVDMERKFPTSAIALLDVPGTWAALEPGGTTLADYVVPRG</sequence>
<proteinExistence type="predicted"/>
<dbReference type="Proteomes" id="UP000425178">
    <property type="component" value="Chromosome"/>
</dbReference>
<dbReference type="KEGG" id="ccoe:CETAM_10760"/>
<dbReference type="AlphaFoldDB" id="A0A6B8W385"/>
<dbReference type="CDD" id="cd07067">
    <property type="entry name" value="HP_PGM_like"/>
    <property type="match status" value="1"/>
</dbReference>